<feature type="chain" id="PRO_5042324777" description="S-adenosylmethionine decarboxylase beta chain" evidence="18">
    <location>
        <begin position="1"/>
        <end position="107"/>
    </location>
</feature>
<organism evidence="19 20">
    <name type="scientific">Austropuccinia psidii MF-1</name>
    <dbReference type="NCBI Taxonomy" id="1389203"/>
    <lineage>
        <taxon>Eukaryota</taxon>
        <taxon>Fungi</taxon>
        <taxon>Dikarya</taxon>
        <taxon>Basidiomycota</taxon>
        <taxon>Pucciniomycotina</taxon>
        <taxon>Pucciniomycetes</taxon>
        <taxon>Pucciniales</taxon>
        <taxon>Sphaerophragmiaceae</taxon>
        <taxon>Austropuccinia</taxon>
    </lineage>
</organism>
<keyword evidence="5" id="KW-0949">S-adenosyl-L-methionine</keyword>
<keyword evidence="20" id="KW-1185">Reference proteome</keyword>
<dbReference type="GO" id="GO:0006597">
    <property type="term" value="P:spermine biosynthetic process"/>
    <property type="evidence" value="ECO:0007669"/>
    <property type="project" value="InterPro"/>
</dbReference>
<evidence type="ECO:0000256" key="1">
    <source>
        <dbReference type="ARBA" id="ARBA00001928"/>
    </source>
</evidence>
<dbReference type="NCBIfam" id="TIGR00535">
    <property type="entry name" value="SAM_DCase"/>
    <property type="match status" value="1"/>
</dbReference>
<dbReference type="PROSITE" id="PS01336">
    <property type="entry name" value="ADOMETDC"/>
    <property type="match status" value="1"/>
</dbReference>
<dbReference type="Proteomes" id="UP000765509">
    <property type="component" value="Unassembled WGS sequence"/>
</dbReference>
<dbReference type="GO" id="GO:0004014">
    <property type="term" value="F:adenosylmethionine decarboxylase activity"/>
    <property type="evidence" value="ECO:0007669"/>
    <property type="project" value="UniProtKB-EC"/>
</dbReference>
<feature type="chain" id="PRO_5042324776" description="S-adenosylmethionine decarboxylase alpha chain" evidence="18">
    <location>
        <begin position="108"/>
        <end position="434"/>
    </location>
</feature>
<evidence type="ECO:0000256" key="9">
    <source>
        <dbReference type="ARBA" id="ARBA00023115"/>
    </source>
</evidence>
<keyword evidence="9" id="KW-0620">Polyamine biosynthesis</keyword>
<dbReference type="PIRSF" id="PIRSF001355">
    <property type="entry name" value="S-AdenosylMet_decarboxylase"/>
    <property type="match status" value="1"/>
</dbReference>
<feature type="active site" description="Proton acceptor; for processing activity" evidence="14">
    <location>
        <position position="333"/>
    </location>
</feature>
<dbReference type="Pfam" id="PF01536">
    <property type="entry name" value="SAM_decarbox"/>
    <property type="match status" value="1"/>
</dbReference>
<keyword evidence="7 17" id="KW-0068">Autocatalytic cleavage</keyword>
<keyword evidence="6" id="KW-0210">Decarboxylase</keyword>
<evidence type="ECO:0000256" key="14">
    <source>
        <dbReference type="PIRSR" id="PIRSR001355-1"/>
    </source>
</evidence>
<evidence type="ECO:0000256" key="8">
    <source>
        <dbReference type="ARBA" id="ARBA00023066"/>
    </source>
</evidence>
<evidence type="ECO:0000256" key="15">
    <source>
        <dbReference type="PIRSR" id="PIRSR001355-2"/>
    </source>
</evidence>
<evidence type="ECO:0000256" key="2">
    <source>
        <dbReference type="ARBA" id="ARBA00004911"/>
    </source>
</evidence>
<keyword evidence="11" id="KW-0456">Lyase</keyword>
<dbReference type="InterPro" id="IPR048283">
    <property type="entry name" value="AdoMetDC-like"/>
</dbReference>
<dbReference type="SUPFAM" id="SSF56276">
    <property type="entry name" value="S-adenosylmethionine decarboxylase"/>
    <property type="match status" value="1"/>
</dbReference>
<evidence type="ECO:0000256" key="5">
    <source>
        <dbReference type="ARBA" id="ARBA00022691"/>
    </source>
</evidence>
<feature type="modified residue" description="Pyruvic acid (Ser); by autocatalysis" evidence="16">
    <location>
        <position position="108"/>
    </location>
</feature>
<evidence type="ECO:0000256" key="13">
    <source>
        <dbReference type="ARBA" id="ARBA00023317"/>
    </source>
</evidence>
<accession>A0A9Q3BG10</accession>
<protein>
    <recommendedName>
        <fullName evidence="4">adenosylmethionine decarboxylase</fullName>
        <ecNumber evidence="4">4.1.1.50</ecNumber>
    </recommendedName>
</protein>
<dbReference type="OrthoDB" id="1068353at2759"/>
<feature type="active site" description="Proton donor; for catalytic activity" evidence="14">
    <location>
        <position position="122"/>
    </location>
</feature>
<feature type="site" description="Cleavage (non-hydrolytic); by autolysis" evidence="17">
    <location>
        <begin position="107"/>
        <end position="108"/>
    </location>
</feature>
<dbReference type="AlphaFoldDB" id="A0A9Q3BG10"/>
<reference evidence="19" key="1">
    <citation type="submission" date="2021-03" db="EMBL/GenBank/DDBJ databases">
        <title>Draft genome sequence of rust myrtle Austropuccinia psidii MF-1, a brazilian biotype.</title>
        <authorList>
            <person name="Quecine M.C."/>
            <person name="Pachon D.M.R."/>
            <person name="Bonatelli M.L."/>
            <person name="Correr F.H."/>
            <person name="Franceschini L.M."/>
            <person name="Leite T.F."/>
            <person name="Margarido G.R.A."/>
            <person name="Almeida C.A."/>
            <person name="Ferrarezi J.A."/>
            <person name="Labate C.A."/>
        </authorList>
    </citation>
    <scope>NUCLEOTIDE SEQUENCE</scope>
    <source>
        <strain evidence="19">MF-1</strain>
    </source>
</reference>
<evidence type="ECO:0000256" key="4">
    <source>
        <dbReference type="ARBA" id="ARBA00012357"/>
    </source>
</evidence>
<keyword evidence="8" id="KW-0745">Spermidine biosynthesis</keyword>
<evidence type="ECO:0000256" key="7">
    <source>
        <dbReference type="ARBA" id="ARBA00022813"/>
    </source>
</evidence>
<evidence type="ECO:0000256" key="12">
    <source>
        <dbReference type="ARBA" id="ARBA00023270"/>
    </source>
</evidence>
<dbReference type="PANTHER" id="PTHR11570">
    <property type="entry name" value="S-ADENOSYLMETHIONINE DECARBOXYLASE"/>
    <property type="match status" value="1"/>
</dbReference>
<comment type="similarity">
    <text evidence="3">Belongs to the eukaryotic AdoMetDC family.</text>
</comment>
<dbReference type="Gene3D" id="3.60.90.10">
    <property type="entry name" value="S-adenosylmethionine decarboxylase"/>
    <property type="match status" value="1"/>
</dbReference>
<comment type="cofactor">
    <cofactor evidence="1">
        <name>pyruvate</name>
        <dbReference type="ChEBI" id="CHEBI:15361"/>
    </cofactor>
</comment>
<feature type="binding site" evidence="15">
    <location>
        <position position="26"/>
    </location>
    <ligand>
        <name>substrate</name>
    </ligand>
</feature>
<dbReference type="InterPro" id="IPR016067">
    <property type="entry name" value="S-AdoMet_deCO2ase_core"/>
</dbReference>
<evidence type="ECO:0000313" key="19">
    <source>
        <dbReference type="EMBL" id="MBW0464553.1"/>
    </source>
</evidence>
<evidence type="ECO:0000256" key="6">
    <source>
        <dbReference type="ARBA" id="ARBA00022793"/>
    </source>
</evidence>
<comment type="caution">
    <text evidence="19">The sequence shown here is derived from an EMBL/GenBank/DDBJ whole genome shotgun (WGS) entry which is preliminary data.</text>
</comment>
<keyword evidence="10" id="KW-0865">Zymogen</keyword>
<gene>
    <name evidence="19" type="ORF">O181_004268</name>
</gene>
<feature type="active site" description="Schiff-base intermediate with substrate; via pyruvic acid" evidence="14">
    <location>
        <position position="108"/>
    </location>
</feature>
<evidence type="ECO:0000256" key="17">
    <source>
        <dbReference type="PIRSR" id="PIRSR001355-4"/>
    </source>
</evidence>
<feature type="binding site" evidence="15">
    <location>
        <position position="107"/>
    </location>
    <ligand>
        <name>substrate</name>
    </ligand>
</feature>
<keyword evidence="13" id="KW-0670">Pyruvate</keyword>
<feature type="binding site" evidence="15">
    <location>
        <position position="311"/>
    </location>
    <ligand>
        <name>substrate</name>
    </ligand>
</feature>
<evidence type="ECO:0000256" key="16">
    <source>
        <dbReference type="PIRSR" id="PIRSR001355-3"/>
    </source>
</evidence>
<dbReference type="GO" id="GO:0008295">
    <property type="term" value="P:spermidine biosynthetic process"/>
    <property type="evidence" value="ECO:0007669"/>
    <property type="project" value="UniProtKB-KW"/>
</dbReference>
<dbReference type="GO" id="GO:0005829">
    <property type="term" value="C:cytosol"/>
    <property type="evidence" value="ECO:0007669"/>
    <property type="project" value="TreeGrafter"/>
</dbReference>
<sequence>MSQHSSFIPNTSVSILLDDSSFSGPFEGPEKLLEIWFAASPDAVPLSHNLGTRIATPAASNGTSASQNLIGLRTVDKAIWQAMLDQVKCKVLSVIESEQVDAYLLSESSMFVWPHKIILKTCGTTTLLLGLPTLLKIAKDTCGFANIWQCFYSRKTFMFPERQSGPHKDWGQEVKYLDGIFENGSAYTVGKINGDHWLLYLTSPKNQISTASLSIPPKKLLSTSTPTNNHHHVPNKPIWGLPERDSTLEILMSGLSEKACAQFYSSTSILPTRYPNESSPEGHAPGLALSVALGLDADSLLGGGRTDGFLFAPCGFSVNMVGGIDNKRYATIHVTPEAGYSYASFECNVDYCGRQSELVNVVERVLRVFEPNRMSITLFTSHDPQTDFSINGTYIQDNFRPGFGRDLVQNYKRTDRILYEFDGYDLVFATFERL</sequence>
<evidence type="ECO:0000256" key="3">
    <source>
        <dbReference type="ARBA" id="ARBA00008466"/>
    </source>
</evidence>
<feature type="active site" description="Proton acceptor; for processing activity" evidence="14">
    <location>
        <position position="317"/>
    </location>
</feature>
<dbReference type="InterPro" id="IPR018166">
    <property type="entry name" value="S-AdoMet_deCO2ase_CS"/>
</dbReference>
<evidence type="ECO:0000256" key="11">
    <source>
        <dbReference type="ARBA" id="ARBA00023239"/>
    </source>
</evidence>
<feature type="binding site" evidence="15">
    <location>
        <position position="337"/>
    </location>
    <ligand>
        <name>substrate</name>
    </ligand>
</feature>
<dbReference type="PANTHER" id="PTHR11570:SF0">
    <property type="entry name" value="S-ADENOSYLMETHIONINE DECARBOXYLASE PROENZYME"/>
    <property type="match status" value="1"/>
</dbReference>
<evidence type="ECO:0000256" key="10">
    <source>
        <dbReference type="ARBA" id="ARBA00023145"/>
    </source>
</evidence>
<comment type="pathway">
    <text evidence="2">Amine and polyamine biosynthesis; S-adenosylmethioninamine biosynthesis; S-adenosylmethioninamine from S-adenosyl-L-methionine: step 1/1.</text>
</comment>
<dbReference type="InterPro" id="IPR001985">
    <property type="entry name" value="S-AdoMet_decarboxylase_euk"/>
</dbReference>
<keyword evidence="12" id="KW-0704">Schiff base</keyword>
<name>A0A9Q3BG10_9BASI</name>
<dbReference type="EC" id="4.1.1.50" evidence="4"/>
<evidence type="ECO:0000256" key="18">
    <source>
        <dbReference type="PIRSR" id="PIRSR001355-5"/>
    </source>
</evidence>
<evidence type="ECO:0000313" key="20">
    <source>
        <dbReference type="Proteomes" id="UP000765509"/>
    </source>
</evidence>
<dbReference type="EMBL" id="AVOT02000811">
    <property type="protein sequence ID" value="MBW0464553.1"/>
    <property type="molecule type" value="Genomic_DNA"/>
</dbReference>
<proteinExistence type="inferred from homology"/>